<dbReference type="AlphaFoldDB" id="A0A1G6NKI2"/>
<evidence type="ECO:0000313" key="1">
    <source>
        <dbReference type="EMBL" id="SDC67786.1"/>
    </source>
</evidence>
<dbReference type="Pfam" id="PF20555">
    <property type="entry name" value="DUF6767"/>
    <property type="match status" value="1"/>
</dbReference>
<evidence type="ECO:0000313" key="2">
    <source>
        <dbReference type="Proteomes" id="UP000199034"/>
    </source>
</evidence>
<dbReference type="STRING" id="1045774.SAMN05421872_103273"/>
<sequence>MGRPVPQCPIRLGEPCSLCEPGATGPQDCGLVWLVMTDPELRERLAELRRERGTV</sequence>
<dbReference type="InterPro" id="IPR046658">
    <property type="entry name" value="DUF6767"/>
</dbReference>
<dbReference type="RefSeq" id="WP_170866969.1">
    <property type="nucleotide sequence ID" value="NZ_FMZM01000003.1"/>
</dbReference>
<proteinExistence type="predicted"/>
<organism evidence="1 2">
    <name type="scientific">Nocardioides lianchengensis</name>
    <dbReference type="NCBI Taxonomy" id="1045774"/>
    <lineage>
        <taxon>Bacteria</taxon>
        <taxon>Bacillati</taxon>
        <taxon>Actinomycetota</taxon>
        <taxon>Actinomycetes</taxon>
        <taxon>Propionibacteriales</taxon>
        <taxon>Nocardioidaceae</taxon>
        <taxon>Nocardioides</taxon>
    </lineage>
</organism>
<accession>A0A1G6NKI2</accession>
<dbReference type="Proteomes" id="UP000199034">
    <property type="component" value="Unassembled WGS sequence"/>
</dbReference>
<gene>
    <name evidence="1" type="ORF">SAMN05421872_103273</name>
</gene>
<reference evidence="1 2" key="1">
    <citation type="submission" date="2016-10" db="EMBL/GenBank/DDBJ databases">
        <authorList>
            <person name="de Groot N.N."/>
        </authorList>
    </citation>
    <scope>NUCLEOTIDE SEQUENCE [LARGE SCALE GENOMIC DNA]</scope>
    <source>
        <strain evidence="1 2">CGMCC 4.6858</strain>
    </source>
</reference>
<keyword evidence="2" id="KW-1185">Reference proteome</keyword>
<protein>
    <submittedName>
        <fullName evidence="1">Uncharacterized protein</fullName>
    </submittedName>
</protein>
<dbReference type="EMBL" id="FMZM01000003">
    <property type="protein sequence ID" value="SDC67786.1"/>
    <property type="molecule type" value="Genomic_DNA"/>
</dbReference>
<name>A0A1G6NKI2_9ACTN</name>